<dbReference type="PANTHER" id="PTHR21666">
    <property type="entry name" value="PEPTIDASE-RELATED"/>
    <property type="match status" value="1"/>
</dbReference>
<dbReference type="InterPro" id="IPR050570">
    <property type="entry name" value="Cell_wall_metabolism_enzyme"/>
</dbReference>
<keyword evidence="3" id="KW-0732">Signal</keyword>
<dbReference type="InterPro" id="IPR016047">
    <property type="entry name" value="M23ase_b-sheet_dom"/>
</dbReference>
<gene>
    <name evidence="5" type="ORF">GCM10022229_13950</name>
</gene>
<accession>A0ABP7MH75</accession>
<evidence type="ECO:0000256" key="2">
    <source>
        <dbReference type="SAM" id="MobiDB-lite"/>
    </source>
</evidence>
<evidence type="ECO:0000313" key="5">
    <source>
        <dbReference type="EMBL" id="GAA3921450.1"/>
    </source>
</evidence>
<dbReference type="InterPro" id="IPR011055">
    <property type="entry name" value="Dup_hybrid_motif"/>
</dbReference>
<proteinExistence type="inferred from homology"/>
<evidence type="ECO:0000256" key="3">
    <source>
        <dbReference type="SAM" id="SignalP"/>
    </source>
</evidence>
<dbReference type="InterPro" id="IPR018392">
    <property type="entry name" value="LysM"/>
</dbReference>
<feature type="domain" description="LysM" evidence="4">
    <location>
        <begin position="46"/>
        <end position="90"/>
    </location>
</feature>
<dbReference type="InterPro" id="IPR036779">
    <property type="entry name" value="LysM_dom_sf"/>
</dbReference>
<feature type="signal peptide" evidence="3">
    <location>
        <begin position="1"/>
        <end position="25"/>
    </location>
</feature>
<dbReference type="Pfam" id="PF01476">
    <property type="entry name" value="LysM"/>
    <property type="match status" value="1"/>
</dbReference>
<dbReference type="CDD" id="cd00118">
    <property type="entry name" value="LysM"/>
    <property type="match status" value="1"/>
</dbReference>
<evidence type="ECO:0000313" key="6">
    <source>
        <dbReference type="Proteomes" id="UP001501727"/>
    </source>
</evidence>
<reference evidence="6" key="1">
    <citation type="journal article" date="2019" name="Int. J. Syst. Evol. Microbiol.">
        <title>The Global Catalogue of Microorganisms (GCM) 10K type strain sequencing project: providing services to taxonomists for standard genome sequencing and annotation.</title>
        <authorList>
            <consortium name="The Broad Institute Genomics Platform"/>
            <consortium name="The Broad Institute Genome Sequencing Center for Infectious Disease"/>
            <person name="Wu L."/>
            <person name="Ma J."/>
        </authorList>
    </citation>
    <scope>NUCLEOTIDE SEQUENCE [LARGE SCALE GENOMIC DNA]</scope>
    <source>
        <strain evidence="6">JCM 16916</strain>
    </source>
</reference>
<dbReference type="EMBL" id="BAAAZU010000006">
    <property type="protein sequence ID" value="GAA3921450.1"/>
    <property type="molecule type" value="Genomic_DNA"/>
</dbReference>
<dbReference type="Proteomes" id="UP001501727">
    <property type="component" value="Unassembled WGS sequence"/>
</dbReference>
<feature type="chain" id="PRO_5047397900" evidence="3">
    <location>
        <begin position="26"/>
        <end position="259"/>
    </location>
</feature>
<evidence type="ECO:0000256" key="1">
    <source>
        <dbReference type="ARBA" id="ARBA00038420"/>
    </source>
</evidence>
<dbReference type="Pfam" id="PF01551">
    <property type="entry name" value="Peptidase_M23"/>
    <property type="match status" value="1"/>
</dbReference>
<feature type="region of interest" description="Disordered" evidence="2">
    <location>
        <begin position="95"/>
        <end position="138"/>
    </location>
</feature>
<comment type="caution">
    <text evidence="5">The sequence shown here is derived from an EMBL/GenBank/DDBJ whole genome shotgun (WGS) entry which is preliminary data.</text>
</comment>
<organism evidence="5 6">
    <name type="scientific">Luteimonas lutimaris</name>
    <dbReference type="NCBI Taxonomy" id="698645"/>
    <lineage>
        <taxon>Bacteria</taxon>
        <taxon>Pseudomonadati</taxon>
        <taxon>Pseudomonadota</taxon>
        <taxon>Gammaproteobacteria</taxon>
        <taxon>Lysobacterales</taxon>
        <taxon>Lysobacteraceae</taxon>
        <taxon>Luteimonas</taxon>
    </lineage>
</organism>
<protein>
    <submittedName>
        <fullName evidence="5">Peptidoglycan DD-metalloendopeptidase family protein</fullName>
    </submittedName>
</protein>
<dbReference type="Gene3D" id="2.70.70.10">
    <property type="entry name" value="Glucose Permease (Domain IIA)"/>
    <property type="match status" value="1"/>
</dbReference>
<dbReference type="SMART" id="SM00257">
    <property type="entry name" value="LysM"/>
    <property type="match status" value="1"/>
</dbReference>
<dbReference type="Gene3D" id="3.10.350.10">
    <property type="entry name" value="LysM domain"/>
    <property type="match status" value="1"/>
</dbReference>
<evidence type="ECO:0000259" key="4">
    <source>
        <dbReference type="PROSITE" id="PS51782"/>
    </source>
</evidence>
<feature type="compositionally biased region" description="Low complexity" evidence="2">
    <location>
        <begin position="112"/>
        <end position="137"/>
    </location>
</feature>
<dbReference type="SUPFAM" id="SSF51261">
    <property type="entry name" value="Duplicated hybrid motif"/>
    <property type="match status" value="1"/>
</dbReference>
<dbReference type="CDD" id="cd12797">
    <property type="entry name" value="M23_peptidase"/>
    <property type="match status" value="1"/>
</dbReference>
<comment type="similarity">
    <text evidence="1">Belongs to the E.coli NlpD/Haemophilus LppB family.</text>
</comment>
<name>A0ABP7MH75_9GAMM</name>
<sequence length="259" mass="27467">MDIGNCGKQMMLRAILITACACLLAACSSTVVREGGTRASTPKYGATVVVKRGDNLYRIATNNGISTLDLATWNNIPPPYTIYPGQRLRLYPADGRRTASTSSRPAAGASGPKTTTSTRPAATTTPAPAASKPAASPFTWRWPTDGQLVGTYAAGDPTRQGIDIAGKLGQPVRAVADGVVVYSGSGLVGYGELVIVKHNDEWLSAYGHNRARLVNEGQVVKAGQQIAEMGHSGASRDMLHFEIRYNGKPVDPLAYLPRR</sequence>
<dbReference type="PANTHER" id="PTHR21666:SF263">
    <property type="entry name" value="MUREIN HYDROLASE ACTIVATOR NLPD"/>
    <property type="match status" value="1"/>
</dbReference>
<keyword evidence="6" id="KW-1185">Reference proteome</keyword>
<dbReference type="PROSITE" id="PS51782">
    <property type="entry name" value="LYSM"/>
    <property type="match status" value="1"/>
</dbReference>